<dbReference type="InterPro" id="IPR051159">
    <property type="entry name" value="Hexapeptide_acetyltransf"/>
</dbReference>
<evidence type="ECO:0000256" key="3">
    <source>
        <dbReference type="ARBA" id="ARBA00022737"/>
    </source>
</evidence>
<evidence type="ECO:0000256" key="2">
    <source>
        <dbReference type="ARBA" id="ARBA00022679"/>
    </source>
</evidence>
<evidence type="ECO:0000313" key="6">
    <source>
        <dbReference type="EMBL" id="MPY49729.1"/>
    </source>
</evidence>
<dbReference type="GO" id="GO:0016407">
    <property type="term" value="F:acetyltransferase activity"/>
    <property type="evidence" value="ECO:0007669"/>
    <property type="project" value="InterPro"/>
</dbReference>
<name>A0A5N8WR53_9ACTN</name>
<organism evidence="6 7">
    <name type="scientific">Streptomyces acidicola</name>
    <dbReference type="NCBI Taxonomy" id="2596892"/>
    <lineage>
        <taxon>Bacteria</taxon>
        <taxon>Bacillati</taxon>
        <taxon>Actinomycetota</taxon>
        <taxon>Actinomycetes</taxon>
        <taxon>Kitasatosporales</taxon>
        <taxon>Streptomycetaceae</taxon>
        <taxon>Streptomyces</taxon>
    </lineage>
</organism>
<dbReference type="FunFam" id="2.160.10.10:FF:000025">
    <property type="entry name" value="Hexapeptide-repeat containing-acetyltransferase"/>
    <property type="match status" value="1"/>
</dbReference>
<dbReference type="PANTHER" id="PTHR23416:SF23">
    <property type="entry name" value="ACETYLTRANSFERASE C18B11.09C-RELATED"/>
    <property type="match status" value="1"/>
</dbReference>
<evidence type="ECO:0000256" key="1">
    <source>
        <dbReference type="ARBA" id="ARBA00007274"/>
    </source>
</evidence>
<dbReference type="Gene3D" id="2.160.10.10">
    <property type="entry name" value="Hexapeptide repeat proteins"/>
    <property type="match status" value="1"/>
</dbReference>
<keyword evidence="2 6" id="KW-0808">Transferase</keyword>
<feature type="domain" description="Maltose/galactoside acetyltransferase" evidence="5">
    <location>
        <begin position="14"/>
        <end position="68"/>
    </location>
</feature>
<dbReference type="PANTHER" id="PTHR23416">
    <property type="entry name" value="SIALIC ACID SYNTHASE-RELATED"/>
    <property type="match status" value="1"/>
</dbReference>
<accession>A0A5N8WR53</accession>
<dbReference type="EMBL" id="VMNX01000043">
    <property type="protein sequence ID" value="MPY49729.1"/>
    <property type="molecule type" value="Genomic_DNA"/>
</dbReference>
<protein>
    <submittedName>
        <fullName evidence="6">Sugar O-acetyltransferase</fullName>
    </submittedName>
</protein>
<evidence type="ECO:0000256" key="4">
    <source>
        <dbReference type="ARBA" id="ARBA00023315"/>
    </source>
</evidence>
<dbReference type="SUPFAM" id="SSF51161">
    <property type="entry name" value="Trimeric LpxA-like enzymes"/>
    <property type="match status" value="1"/>
</dbReference>
<dbReference type="Proteomes" id="UP000373149">
    <property type="component" value="Unassembled WGS sequence"/>
</dbReference>
<dbReference type="InterPro" id="IPR018357">
    <property type="entry name" value="Hexapep_transf_CS"/>
</dbReference>
<keyword evidence="4" id="KW-0012">Acyltransferase</keyword>
<keyword evidence="3" id="KW-0677">Repeat</keyword>
<dbReference type="GO" id="GO:0008374">
    <property type="term" value="F:O-acyltransferase activity"/>
    <property type="evidence" value="ECO:0007669"/>
    <property type="project" value="TreeGrafter"/>
</dbReference>
<keyword evidence="7" id="KW-1185">Reference proteome</keyword>
<dbReference type="Pfam" id="PF12464">
    <property type="entry name" value="Mac"/>
    <property type="match status" value="1"/>
</dbReference>
<evidence type="ECO:0000313" key="7">
    <source>
        <dbReference type="Proteomes" id="UP000373149"/>
    </source>
</evidence>
<dbReference type="InterPro" id="IPR024688">
    <property type="entry name" value="Mac_dom"/>
</dbReference>
<dbReference type="InterPro" id="IPR001451">
    <property type="entry name" value="Hexapep"/>
</dbReference>
<comment type="caution">
    <text evidence="6">The sequence shown here is derived from an EMBL/GenBank/DDBJ whole genome shotgun (WGS) entry which is preliminary data.</text>
</comment>
<dbReference type="SMART" id="SM01266">
    <property type="entry name" value="Mac"/>
    <property type="match status" value="1"/>
</dbReference>
<dbReference type="PROSITE" id="PS00101">
    <property type="entry name" value="HEXAPEP_TRANSFERASES"/>
    <property type="match status" value="1"/>
</dbReference>
<comment type="similarity">
    <text evidence="1">Belongs to the transferase hexapeptide repeat family.</text>
</comment>
<dbReference type="RefSeq" id="WP_152862713.1">
    <property type="nucleotide sequence ID" value="NZ_VMNX01000043.1"/>
</dbReference>
<evidence type="ECO:0000259" key="5">
    <source>
        <dbReference type="SMART" id="SM01266"/>
    </source>
</evidence>
<dbReference type="Pfam" id="PF00132">
    <property type="entry name" value="Hexapep"/>
    <property type="match status" value="1"/>
</dbReference>
<proteinExistence type="inferred from homology"/>
<dbReference type="CDD" id="cd03357">
    <property type="entry name" value="LbH_MAT_GAT"/>
    <property type="match status" value="1"/>
</dbReference>
<dbReference type="InterPro" id="IPR011004">
    <property type="entry name" value="Trimer_LpxA-like_sf"/>
</dbReference>
<dbReference type="AlphaFoldDB" id="A0A5N8WR53"/>
<dbReference type="GO" id="GO:0005829">
    <property type="term" value="C:cytosol"/>
    <property type="evidence" value="ECO:0007669"/>
    <property type="project" value="TreeGrafter"/>
</dbReference>
<gene>
    <name evidence="6" type="ORF">FPZ41_14620</name>
</gene>
<sequence>MPTNYFAQDPRTNLERMQAGDLYIADDPEIARRLQRAVSLAARYQAAFAGDAEEARPLLEELLGSLGEQAHVRPPLYVDYGSNITIGARTFVNYNLTALDVAPITIGEDCQIGPSVQLLTPTHPLEPQPRRDKLEAAQPIVIGDNVWIGGGAIILPGVTIGDSSVIGAGAVVTKDVPANVVAVGNPARVVRSL</sequence>
<reference evidence="6 7" key="1">
    <citation type="submission" date="2019-09" db="EMBL/GenBank/DDBJ databases">
        <authorList>
            <person name="Duangmal K."/>
            <person name="Teo W.F.A."/>
            <person name="Lipun K."/>
        </authorList>
    </citation>
    <scope>NUCLEOTIDE SEQUENCE [LARGE SCALE GENOMIC DNA]</scope>
    <source>
        <strain evidence="6 7">K1PN6</strain>
    </source>
</reference>